<dbReference type="InterPro" id="IPR000873">
    <property type="entry name" value="AMP-dep_synth/lig_dom"/>
</dbReference>
<keyword evidence="3" id="KW-0472">Membrane</keyword>
<feature type="transmembrane region" description="Helical" evidence="3">
    <location>
        <begin position="321"/>
        <end position="344"/>
    </location>
</feature>
<evidence type="ECO:0000259" key="4">
    <source>
        <dbReference type="SMART" id="SM00563"/>
    </source>
</evidence>
<dbReference type="InterPro" id="IPR036736">
    <property type="entry name" value="ACP-like_sf"/>
</dbReference>
<name>A0A3A3FY03_9BURK</name>
<dbReference type="GO" id="GO:0006633">
    <property type="term" value="P:fatty acid biosynthetic process"/>
    <property type="evidence" value="ECO:0007669"/>
    <property type="project" value="TreeGrafter"/>
</dbReference>
<proteinExistence type="inferred from homology"/>
<dbReference type="Gene3D" id="3.40.50.12780">
    <property type="entry name" value="N-terminal domain of ligase-like"/>
    <property type="match status" value="1"/>
</dbReference>
<dbReference type="GO" id="GO:0070566">
    <property type="term" value="F:adenylyltransferase activity"/>
    <property type="evidence" value="ECO:0007669"/>
    <property type="project" value="TreeGrafter"/>
</dbReference>
<evidence type="ECO:0000256" key="2">
    <source>
        <dbReference type="ARBA" id="ARBA00022598"/>
    </source>
</evidence>
<dbReference type="InterPro" id="IPR020845">
    <property type="entry name" value="AMP-binding_CS"/>
</dbReference>
<dbReference type="PANTHER" id="PTHR22754">
    <property type="entry name" value="DISCO-INTERACTING PROTEIN 2 DIP2 -RELATED"/>
    <property type="match status" value="1"/>
</dbReference>
<dbReference type="OrthoDB" id="5480912at2"/>
<evidence type="ECO:0000256" key="3">
    <source>
        <dbReference type="SAM" id="Phobius"/>
    </source>
</evidence>
<dbReference type="GO" id="GO:0016746">
    <property type="term" value="F:acyltransferase activity"/>
    <property type="evidence" value="ECO:0007669"/>
    <property type="project" value="UniProtKB-KW"/>
</dbReference>
<keyword evidence="6" id="KW-1185">Reference proteome</keyword>
<feature type="transmembrane region" description="Helical" evidence="3">
    <location>
        <begin position="691"/>
        <end position="713"/>
    </location>
</feature>
<evidence type="ECO:0000313" key="5">
    <source>
        <dbReference type="EMBL" id="RJG00245.1"/>
    </source>
</evidence>
<dbReference type="CDD" id="cd07989">
    <property type="entry name" value="LPLAT_AGPAT-like"/>
    <property type="match status" value="1"/>
</dbReference>
<dbReference type="InterPro" id="IPR002123">
    <property type="entry name" value="Plipid/glycerol_acylTrfase"/>
</dbReference>
<dbReference type="Pfam" id="PF00501">
    <property type="entry name" value="AMP-binding"/>
    <property type="match status" value="1"/>
</dbReference>
<dbReference type="InterPro" id="IPR045851">
    <property type="entry name" value="AMP-bd_C_sf"/>
</dbReference>
<dbReference type="SMART" id="SM00563">
    <property type="entry name" value="PlsC"/>
    <property type="match status" value="1"/>
</dbReference>
<keyword evidence="5" id="KW-0808">Transferase</keyword>
<keyword evidence="2" id="KW-0436">Ligase</keyword>
<keyword evidence="3" id="KW-0812">Transmembrane</keyword>
<dbReference type="FunFam" id="3.40.50.12780:FF:000013">
    <property type="entry name" value="Long-chain-fatty-acid--AMP ligase FadD32"/>
    <property type="match status" value="1"/>
</dbReference>
<dbReference type="Gene3D" id="1.10.1200.10">
    <property type="entry name" value="ACP-like"/>
    <property type="match status" value="1"/>
</dbReference>
<dbReference type="EMBL" id="QYUQ01000002">
    <property type="protein sequence ID" value="RJG00245.1"/>
    <property type="molecule type" value="Genomic_DNA"/>
</dbReference>
<dbReference type="InterPro" id="IPR040097">
    <property type="entry name" value="FAAL/FAAC"/>
</dbReference>
<comment type="similarity">
    <text evidence="1">Belongs to the ATP-dependent AMP-binding enzyme family.</text>
</comment>
<dbReference type="RefSeq" id="WP_119783699.1">
    <property type="nucleotide sequence ID" value="NZ_QYUQ01000002.1"/>
</dbReference>
<organism evidence="5 6">
    <name type="scientific">Noviherbaspirillum sedimenti</name>
    <dbReference type="NCBI Taxonomy" id="2320865"/>
    <lineage>
        <taxon>Bacteria</taxon>
        <taxon>Pseudomonadati</taxon>
        <taxon>Pseudomonadota</taxon>
        <taxon>Betaproteobacteria</taxon>
        <taxon>Burkholderiales</taxon>
        <taxon>Oxalobacteraceae</taxon>
        <taxon>Noviherbaspirillum</taxon>
    </lineage>
</organism>
<dbReference type="PANTHER" id="PTHR22754:SF32">
    <property type="entry name" value="DISCO-INTERACTING PROTEIN 2"/>
    <property type="match status" value="1"/>
</dbReference>
<sequence>MNHGDRLLALVRALAAELKPGAGDFSALGLDHRLERDFGLDSLARVELLARIEREMGARLGEAALAAETPADLLRLIGDAPWPNVPLTSAVAPAPTPGNFVAPPAEFATLTAVLDWHVRHQGERIHIILLGEDGREDAISYARLAAAARAVAAGLLARGAPPGSRVALMLPTGLDFFAAFYGVLQAGCVPVPLYPPARPAQLEEHLRRIAGILANAGARWFVADPRARAFAEALSGKCPTLAGIVTVAELAAPVAMAPMPTLAAGDLAFIQYTSGSTGDPKGVALTHANLLANIRAMRQAARATPADVFVSWLPLYHDMGLIGAGMGSMVVGFPLVLLSPLAFLSRPVRWLEAISRHRGTLSAAPNFAYEICANKLTDSELTGLDLSCWRMACNGAEAVSPVTLERFAARLAPYGLRREALAPVYGLAECSVGLAFPPPGRGPRIDRVARRALADEGLAQPVGDDLPGAQAVPGCGHALPGHAIRIVDAAGRELPERRVGRIQFRGPSATAGYFENPAATAKLFDGDWLNSGDLGYLAGGELFVTGREKDLIIRGGHNIHPQELEEAVGRIAGVRAGNVVAFPATDPRAGTERLVVLAETRAAAAAHARIRAEVERLAVELTGLPADEVVLAPPGTVLKTSSGKLRRAACRTAYERGELLRRPRSPRLQVLRLLRDAAIVRLRTALRRAAGGLWGFWAWTVFALLAPPFWLLIALAPTLALRRAAARAGARLALAAGGILPRVTGLENLPDGGPAIVVANHASYLDGMALTAALPARFAYAAKQELLGHPLSATPLKRLDAAFVERFDTARGVEDTAALEARARAGDSLIFFAEGTFHEAPGLLPFRMGAFLAAARAGVPIVPVTLSGTRALLPGRRRWPRHSPLAVTIHAPLIPAGTDWHAALALRDAARAVILARLGEPDAGYDDYLI</sequence>
<evidence type="ECO:0000313" key="6">
    <source>
        <dbReference type="Proteomes" id="UP000266327"/>
    </source>
</evidence>
<dbReference type="AlphaFoldDB" id="A0A3A3FY03"/>
<keyword evidence="3" id="KW-1133">Transmembrane helix</keyword>
<gene>
    <name evidence="5" type="ORF">D3878_00545</name>
</gene>
<dbReference type="Proteomes" id="UP000266327">
    <property type="component" value="Unassembled WGS sequence"/>
</dbReference>
<protein>
    <submittedName>
        <fullName evidence="5">Acyl-phosphate glycerol 3-phosphate acyltransferase</fullName>
    </submittedName>
</protein>
<keyword evidence="5" id="KW-0012">Acyltransferase</keyword>
<dbReference type="SUPFAM" id="SSF47336">
    <property type="entry name" value="ACP-like"/>
    <property type="match status" value="1"/>
</dbReference>
<dbReference type="Pfam" id="PF00550">
    <property type="entry name" value="PP-binding"/>
    <property type="match status" value="1"/>
</dbReference>
<dbReference type="GO" id="GO:0071766">
    <property type="term" value="P:Actinobacterium-type cell wall biogenesis"/>
    <property type="evidence" value="ECO:0007669"/>
    <property type="project" value="UniProtKB-ARBA"/>
</dbReference>
<dbReference type="Gene3D" id="3.30.300.30">
    <property type="match status" value="1"/>
</dbReference>
<dbReference type="SUPFAM" id="SSF56801">
    <property type="entry name" value="Acetyl-CoA synthetase-like"/>
    <property type="match status" value="1"/>
</dbReference>
<evidence type="ECO:0000256" key="1">
    <source>
        <dbReference type="ARBA" id="ARBA00006432"/>
    </source>
</evidence>
<dbReference type="CDD" id="cd05931">
    <property type="entry name" value="FAAL"/>
    <property type="match status" value="1"/>
</dbReference>
<dbReference type="Pfam" id="PF01553">
    <property type="entry name" value="Acyltransferase"/>
    <property type="match status" value="1"/>
</dbReference>
<reference evidence="6" key="1">
    <citation type="submission" date="2018-09" db="EMBL/GenBank/DDBJ databases">
        <authorList>
            <person name="Zhu H."/>
        </authorList>
    </citation>
    <scope>NUCLEOTIDE SEQUENCE [LARGE SCALE GENOMIC DNA]</scope>
    <source>
        <strain evidence="6">K1S02-23</strain>
    </source>
</reference>
<feature type="domain" description="Phospholipid/glycerol acyltransferase" evidence="4">
    <location>
        <begin position="755"/>
        <end position="869"/>
    </location>
</feature>
<dbReference type="GO" id="GO:0016874">
    <property type="term" value="F:ligase activity"/>
    <property type="evidence" value="ECO:0007669"/>
    <property type="project" value="UniProtKB-KW"/>
</dbReference>
<dbReference type="InterPro" id="IPR042099">
    <property type="entry name" value="ANL_N_sf"/>
</dbReference>
<dbReference type="PROSITE" id="PS00455">
    <property type="entry name" value="AMP_BINDING"/>
    <property type="match status" value="1"/>
</dbReference>
<dbReference type="InterPro" id="IPR009081">
    <property type="entry name" value="PP-bd_ACP"/>
</dbReference>
<dbReference type="GO" id="GO:0005886">
    <property type="term" value="C:plasma membrane"/>
    <property type="evidence" value="ECO:0007669"/>
    <property type="project" value="TreeGrafter"/>
</dbReference>
<comment type="caution">
    <text evidence="5">The sequence shown here is derived from an EMBL/GenBank/DDBJ whole genome shotgun (WGS) entry which is preliminary data.</text>
</comment>
<dbReference type="SUPFAM" id="SSF69593">
    <property type="entry name" value="Glycerol-3-phosphate (1)-acyltransferase"/>
    <property type="match status" value="1"/>
</dbReference>
<accession>A0A3A3FY03</accession>